<dbReference type="HOGENOM" id="CLU_683516_0_0_1"/>
<comment type="caution">
    <text evidence="3">The sequence shown here is derived from an EMBL/GenBank/DDBJ whole genome shotgun (WGS) entry which is preliminary data.</text>
</comment>
<name>C4VBV6_VAIC1</name>
<evidence type="ECO:0000256" key="2">
    <source>
        <dbReference type="SAM" id="MobiDB-lite"/>
    </source>
</evidence>
<dbReference type="Proteomes" id="UP000009082">
    <property type="component" value="Unassembled WGS sequence"/>
</dbReference>
<proteinExistence type="predicted"/>
<dbReference type="EMBL" id="ACOL01000967">
    <property type="protein sequence ID" value="EEQ81296.1"/>
    <property type="molecule type" value="Genomic_DNA"/>
</dbReference>
<dbReference type="InParanoid" id="C4VBV6"/>
<protein>
    <submittedName>
        <fullName evidence="3">Uncharacterized protein</fullName>
    </submittedName>
</protein>
<sequence>MRNNFETQLEALKASNKGLLQRIERISAEKKGDCVKPIKTKNDQEIDQKKRKEKIGGFSGALDPELEKITGKRIPSSNSFHVFLRQVTSAVKGNRKLLKKNILLTEKTENGWTVILKNWNKKSTKASKNDRVVKPQIKEQTNRYSPFLIGVEKDVIKHETCVTKVQKVTKQKSVKTFEKKCVVKPQRKERTNRQPRAPVGSRTDVIKPETCITNKKIDRSLSNIKENAKPRLMAKQKKKGEKAPERKQCPSPGKKEAKKRANWAAQLTKDELLRIALEGKKPKDCKYKLVVAYGLPAVDHINREVWARLLGVEEKFIPLIKDIKDAGRIFLVRDESCIPVVQALHKVSGNVRILMSADGVADYISKNRSTLVKIISDLRPQWSKYVPVDKAIKVIKKGLNRKF</sequence>
<dbReference type="VEuPathDB" id="MicrosporidiaDB:NCER_102341"/>
<feature type="region of interest" description="Disordered" evidence="2">
    <location>
        <begin position="222"/>
        <end position="261"/>
    </location>
</feature>
<dbReference type="KEGG" id="nce:NCER_102341"/>
<evidence type="ECO:0000256" key="1">
    <source>
        <dbReference type="SAM" id="Coils"/>
    </source>
</evidence>
<feature type="coiled-coil region" evidence="1">
    <location>
        <begin position="2"/>
        <end position="29"/>
    </location>
</feature>
<dbReference type="AlphaFoldDB" id="C4VBV6"/>
<gene>
    <name evidence="3" type="ORF">NCER_102341</name>
</gene>
<keyword evidence="1" id="KW-0175">Coiled coil</keyword>
<evidence type="ECO:0000313" key="4">
    <source>
        <dbReference type="Proteomes" id="UP000009082"/>
    </source>
</evidence>
<reference evidence="3 4" key="1">
    <citation type="journal article" date="2009" name="PLoS Pathog.">
        <title>Genomic analyses of the microsporidian Nosema ceranae, an emergent pathogen of honey bees.</title>
        <authorList>
            <person name="Cornman R.S."/>
            <person name="Chen Y.P."/>
            <person name="Schatz M.C."/>
            <person name="Street C."/>
            <person name="Zhao Y."/>
            <person name="Desany B."/>
            <person name="Egholm M."/>
            <person name="Hutchison S."/>
            <person name="Pettis J.S."/>
            <person name="Lipkin W.I."/>
            <person name="Evans J.D."/>
        </authorList>
    </citation>
    <scope>NUCLEOTIDE SEQUENCE [LARGE SCALE GENOMIC DNA]</scope>
    <source>
        <strain evidence="3 4">BRL01</strain>
    </source>
</reference>
<accession>C4VBV6</accession>
<evidence type="ECO:0000313" key="3">
    <source>
        <dbReference type="EMBL" id="EEQ81296.1"/>
    </source>
</evidence>
<organism evidence="3 4">
    <name type="scientific">Vairimorpha ceranae (strain BRL01)</name>
    <name type="common">Microsporidian parasite</name>
    <name type="synonym">Nosema ceranae</name>
    <dbReference type="NCBI Taxonomy" id="578460"/>
    <lineage>
        <taxon>Eukaryota</taxon>
        <taxon>Fungi</taxon>
        <taxon>Fungi incertae sedis</taxon>
        <taxon>Microsporidia</taxon>
        <taxon>Nosematidae</taxon>
        <taxon>Vairimorpha</taxon>
    </lineage>
</organism>